<dbReference type="PROSITE" id="PS50026">
    <property type="entry name" value="EGF_3"/>
    <property type="match status" value="1"/>
</dbReference>
<evidence type="ECO:0000259" key="6">
    <source>
        <dbReference type="PROSITE" id="PS50026"/>
    </source>
</evidence>
<dbReference type="SMART" id="SM00034">
    <property type="entry name" value="CLECT"/>
    <property type="match status" value="1"/>
</dbReference>
<evidence type="ECO:0000256" key="5">
    <source>
        <dbReference type="SAM" id="MobiDB-lite"/>
    </source>
</evidence>
<dbReference type="CDD" id="cd00108">
    <property type="entry name" value="KR"/>
    <property type="match status" value="1"/>
</dbReference>
<dbReference type="SMART" id="SM00130">
    <property type="entry name" value="KR"/>
    <property type="match status" value="1"/>
</dbReference>
<evidence type="ECO:0000259" key="7">
    <source>
        <dbReference type="PROSITE" id="PS50041"/>
    </source>
</evidence>
<keyword evidence="3" id="KW-0245">EGF-like domain</keyword>
<dbReference type="SUPFAM" id="SSF57440">
    <property type="entry name" value="Kringle-like"/>
    <property type="match status" value="1"/>
</dbReference>
<keyword evidence="9" id="KW-1185">Reference proteome</keyword>
<dbReference type="CDD" id="cd00054">
    <property type="entry name" value="EGF_CA"/>
    <property type="match status" value="1"/>
</dbReference>
<dbReference type="Gene3D" id="3.10.100.10">
    <property type="entry name" value="Mannose-Binding Protein A, subunit A"/>
    <property type="match status" value="1"/>
</dbReference>
<feature type="disulfide bond" evidence="3">
    <location>
        <begin position="95"/>
        <end position="104"/>
    </location>
</feature>
<dbReference type="FunFam" id="2.10.25.10:FF:000279">
    <property type="entry name" value="Neurogenic locus notch 1"/>
    <property type="match status" value="1"/>
</dbReference>
<dbReference type="InterPro" id="IPR016186">
    <property type="entry name" value="C-type_lectin-like/link_sf"/>
</dbReference>
<dbReference type="PANTHER" id="PTHR24261:SF7">
    <property type="entry name" value="KRINGLE DOMAIN-CONTAINING PROTEIN"/>
    <property type="match status" value="1"/>
</dbReference>
<dbReference type="InterPro" id="IPR000742">
    <property type="entry name" value="EGF"/>
</dbReference>
<dbReference type="GeneID" id="118432150"/>
<evidence type="ECO:0000313" key="9">
    <source>
        <dbReference type="Proteomes" id="UP000001554"/>
    </source>
</evidence>
<dbReference type="Gene3D" id="2.10.25.10">
    <property type="entry name" value="Laminin"/>
    <property type="match status" value="1"/>
</dbReference>
<dbReference type="InterPro" id="IPR013806">
    <property type="entry name" value="Kringle-like"/>
</dbReference>
<feature type="domain" description="C-type lectin" evidence="7">
    <location>
        <begin position="201"/>
        <end position="302"/>
    </location>
</feature>
<accession>A0A9J7NDL9</accession>
<evidence type="ECO:0000313" key="10">
    <source>
        <dbReference type="RefSeq" id="XP_035699571.1"/>
    </source>
</evidence>
<dbReference type="InterPro" id="IPR050759">
    <property type="entry name" value="Serine_protease_kringle"/>
</dbReference>
<dbReference type="SMART" id="SM00179">
    <property type="entry name" value="EGF_CA"/>
    <property type="match status" value="1"/>
</dbReference>
<reference evidence="10" key="2">
    <citation type="submission" date="2025-08" db="UniProtKB">
        <authorList>
            <consortium name="RefSeq"/>
        </authorList>
    </citation>
    <scope>IDENTIFICATION</scope>
    <source>
        <strain evidence="10">S238N-H82</strain>
        <tissue evidence="10">Testes</tissue>
    </source>
</reference>
<dbReference type="PROSITE" id="PS01187">
    <property type="entry name" value="EGF_CA"/>
    <property type="match status" value="1"/>
</dbReference>
<dbReference type="PROSITE" id="PS50041">
    <property type="entry name" value="C_TYPE_LECTIN_2"/>
    <property type="match status" value="1"/>
</dbReference>
<protein>
    <submittedName>
        <fullName evidence="10">Plasminogen-like</fullName>
    </submittedName>
</protein>
<dbReference type="GO" id="GO:0005102">
    <property type="term" value="F:signaling receptor binding"/>
    <property type="evidence" value="ECO:0000318"/>
    <property type="project" value="GO_Central"/>
</dbReference>
<dbReference type="InterPro" id="IPR016187">
    <property type="entry name" value="CTDL_fold"/>
</dbReference>
<dbReference type="Gene3D" id="2.40.20.10">
    <property type="entry name" value="Plasminogen Kringle 4"/>
    <property type="match status" value="1"/>
</dbReference>
<evidence type="ECO:0000256" key="3">
    <source>
        <dbReference type="PROSITE-ProRule" id="PRU00076"/>
    </source>
</evidence>
<dbReference type="KEGG" id="bfo:118432150"/>
<feature type="disulfide bond" evidence="3">
    <location>
        <begin position="74"/>
        <end position="84"/>
    </location>
</feature>
<sequence>MAEKDKRKSETSTSDETAAVPEGAASGEDDQEVVVLPDTAESSSESNDQPEDPYAYKKPEDVTFRYRARDVNECTKNPCRQGRCVNKDGGYICICYKGWSGQNCDLESCQLKAGLGASYRGNISVTKTGKTCQRWDSQTPHRHRKAPASHPSSGLEENYCRNPDGEPGGVWCYTMDPGSRWESCDVPVCAAKRCQKGWEDYTNYCYKFVRDTVSWSTASSRCKKEDAFLASIGSSLENYFITSLISKGPMRVWIGLRRLGRSWKWIDGAPVTYRNWAPDEPNNYWARGEDCVHILSKTAWRSGSMYGS</sequence>
<dbReference type="PANTHER" id="PTHR24261">
    <property type="entry name" value="PLASMINOGEN-RELATED"/>
    <property type="match status" value="1"/>
</dbReference>
<dbReference type="Pfam" id="PF00008">
    <property type="entry name" value="EGF"/>
    <property type="match status" value="1"/>
</dbReference>
<dbReference type="FunFam" id="3.10.100.10:FF:000094">
    <property type="entry name" value="Uncharacterized protein"/>
    <property type="match status" value="1"/>
</dbReference>
<dbReference type="InterPro" id="IPR001304">
    <property type="entry name" value="C-type_lectin-like"/>
</dbReference>
<feature type="domain" description="EGF-like" evidence="6">
    <location>
        <begin position="70"/>
        <end position="105"/>
    </location>
</feature>
<dbReference type="PROSITE" id="PS00021">
    <property type="entry name" value="KRINGLE_1"/>
    <property type="match status" value="1"/>
</dbReference>
<feature type="region of interest" description="Disordered" evidence="5">
    <location>
        <begin position="1"/>
        <end position="60"/>
    </location>
</feature>
<feature type="compositionally biased region" description="Basic and acidic residues" evidence="5">
    <location>
        <begin position="1"/>
        <end position="10"/>
    </location>
</feature>
<gene>
    <name evidence="10" type="primary">LOC118432150</name>
</gene>
<dbReference type="GO" id="GO:0005615">
    <property type="term" value="C:extracellular space"/>
    <property type="evidence" value="ECO:0000318"/>
    <property type="project" value="GO_Central"/>
</dbReference>
<dbReference type="PROSITE" id="PS00010">
    <property type="entry name" value="ASX_HYDROXYL"/>
    <property type="match status" value="1"/>
</dbReference>
<dbReference type="AlphaFoldDB" id="A0A9J7NDL9"/>
<evidence type="ECO:0000256" key="2">
    <source>
        <dbReference type="ARBA" id="ARBA00023157"/>
    </source>
</evidence>
<evidence type="ECO:0000256" key="1">
    <source>
        <dbReference type="ARBA" id="ARBA00022572"/>
    </source>
</evidence>
<dbReference type="PRINTS" id="PR00018">
    <property type="entry name" value="KRINGLE"/>
</dbReference>
<dbReference type="RefSeq" id="XP_035699571.1">
    <property type="nucleotide sequence ID" value="XM_035843678.1"/>
</dbReference>
<dbReference type="SMART" id="SM00181">
    <property type="entry name" value="EGF"/>
    <property type="match status" value="1"/>
</dbReference>
<dbReference type="GO" id="GO:0005509">
    <property type="term" value="F:calcium ion binding"/>
    <property type="evidence" value="ECO:0007669"/>
    <property type="project" value="InterPro"/>
</dbReference>
<dbReference type="InterPro" id="IPR001881">
    <property type="entry name" value="EGF-like_Ca-bd_dom"/>
</dbReference>
<organism evidence="9 10">
    <name type="scientific">Branchiostoma floridae</name>
    <name type="common">Florida lancelet</name>
    <name type="synonym">Amphioxus</name>
    <dbReference type="NCBI Taxonomy" id="7739"/>
    <lineage>
        <taxon>Eukaryota</taxon>
        <taxon>Metazoa</taxon>
        <taxon>Chordata</taxon>
        <taxon>Cephalochordata</taxon>
        <taxon>Leptocardii</taxon>
        <taxon>Amphioxiformes</taxon>
        <taxon>Branchiostomatidae</taxon>
        <taxon>Branchiostoma</taxon>
    </lineage>
</organism>
<keyword evidence="1 4" id="KW-0420">Kringle</keyword>
<evidence type="ECO:0000256" key="4">
    <source>
        <dbReference type="PROSITE-ProRule" id="PRU00121"/>
    </source>
</evidence>
<dbReference type="Pfam" id="PF00059">
    <property type="entry name" value="Lectin_C"/>
    <property type="match status" value="1"/>
</dbReference>
<comment type="caution">
    <text evidence="3">Lacks conserved residue(s) required for the propagation of feature annotation.</text>
</comment>
<feature type="domain" description="Kringle" evidence="8">
    <location>
        <begin position="110"/>
        <end position="189"/>
    </location>
</feature>
<dbReference type="Proteomes" id="UP000001554">
    <property type="component" value="Chromosome 15"/>
</dbReference>
<dbReference type="InterPro" id="IPR018097">
    <property type="entry name" value="EGF_Ca-bd_CS"/>
</dbReference>
<proteinExistence type="predicted"/>
<dbReference type="SUPFAM" id="SSF56436">
    <property type="entry name" value="C-type lectin-like"/>
    <property type="match status" value="1"/>
</dbReference>
<dbReference type="SUPFAM" id="SSF57196">
    <property type="entry name" value="EGF/Laminin"/>
    <property type="match status" value="1"/>
</dbReference>
<dbReference type="PROSITE" id="PS01186">
    <property type="entry name" value="EGF_2"/>
    <property type="match status" value="1"/>
</dbReference>
<evidence type="ECO:0000259" key="8">
    <source>
        <dbReference type="PROSITE" id="PS50070"/>
    </source>
</evidence>
<name>A0A9J7NDL9_BRAFL</name>
<dbReference type="InterPro" id="IPR018056">
    <property type="entry name" value="Kringle_CS"/>
</dbReference>
<keyword evidence="2 3" id="KW-1015">Disulfide bond</keyword>
<reference evidence="9" key="1">
    <citation type="journal article" date="2020" name="Nat. Ecol. Evol.">
        <title>Deeply conserved synteny resolves early events in vertebrate evolution.</title>
        <authorList>
            <person name="Simakov O."/>
            <person name="Marletaz F."/>
            <person name="Yue J.X."/>
            <person name="O'Connell B."/>
            <person name="Jenkins J."/>
            <person name="Brandt A."/>
            <person name="Calef R."/>
            <person name="Tung C.H."/>
            <person name="Huang T.K."/>
            <person name="Schmutz J."/>
            <person name="Satoh N."/>
            <person name="Yu J.K."/>
            <person name="Putnam N.H."/>
            <person name="Green R.E."/>
            <person name="Rokhsar D.S."/>
        </authorList>
    </citation>
    <scope>NUCLEOTIDE SEQUENCE [LARGE SCALE GENOMIC DNA]</scope>
    <source>
        <strain evidence="9">S238N-H82</strain>
    </source>
</reference>
<dbReference type="GO" id="GO:0004175">
    <property type="term" value="F:endopeptidase activity"/>
    <property type="evidence" value="ECO:0000318"/>
    <property type="project" value="GO_Central"/>
</dbReference>
<dbReference type="OrthoDB" id="5917794at2759"/>
<dbReference type="PROSITE" id="PS50070">
    <property type="entry name" value="KRINGLE_2"/>
    <property type="match status" value="1"/>
</dbReference>
<dbReference type="CDD" id="cd00037">
    <property type="entry name" value="CLECT"/>
    <property type="match status" value="1"/>
</dbReference>
<dbReference type="InterPro" id="IPR038178">
    <property type="entry name" value="Kringle_sf"/>
</dbReference>
<feature type="region of interest" description="Disordered" evidence="5">
    <location>
        <begin position="135"/>
        <end position="157"/>
    </location>
</feature>
<dbReference type="PROSITE" id="PS00022">
    <property type="entry name" value="EGF_1"/>
    <property type="match status" value="1"/>
</dbReference>
<dbReference type="InterPro" id="IPR000001">
    <property type="entry name" value="Kringle"/>
</dbReference>
<dbReference type="InterPro" id="IPR000152">
    <property type="entry name" value="EGF-type_Asp/Asn_hydroxyl_site"/>
</dbReference>
<dbReference type="Pfam" id="PF00051">
    <property type="entry name" value="Kringle"/>
    <property type="match status" value="1"/>
</dbReference>